<dbReference type="PANTHER" id="PTHR45648">
    <property type="entry name" value="GDSL LIPASE/ACYLHYDROLASE FAMILY PROTEIN (AFU_ORTHOLOGUE AFUA_4G14700)"/>
    <property type="match status" value="1"/>
</dbReference>
<feature type="chain" id="PRO_5004833755" description="Lysophospholipase A" evidence="2">
    <location>
        <begin position="24"/>
        <end position="345"/>
    </location>
</feature>
<feature type="signal peptide" evidence="2">
    <location>
        <begin position="1"/>
        <end position="23"/>
    </location>
</feature>
<sequence>MINSIRGSTLLLGALRLATLCNASFNWTETKYVIAFGDSYSFVQGTAGYPRYSFIGSMLDGQFAFSASQLLDDRIVQNFTGTAEGGPNWLEYLTNCAVEDGQYAPADCPVQLWDFAFAGGFISSEFISGGRDYTIPLVNQTQQYLTYADPVLAESPVSMDKSKALVSIWIGINDVLDSKYKKPLLESYESFWTRELDALFAQSVTAMLAAGYQNFLFLNLPPLDRTPENQQTKHKYPNKNGVDTWSDLLSERIESFQQENDGVQAMLYDINTFLNGVMDDPTAYGITNTTTYCAGYNHPDVITNPEKYDCAPLDEYFWYNSLHMTSHTHKLVAADLADYLEIQSA</sequence>
<dbReference type="EMBL" id="KI912119">
    <property type="protein sequence ID" value="ETS74672.1"/>
    <property type="molecule type" value="Genomic_DNA"/>
</dbReference>
<dbReference type="KEGG" id="pfy:PFICI_13156"/>
<keyword evidence="4" id="KW-1185">Reference proteome</keyword>
<evidence type="ECO:0000313" key="4">
    <source>
        <dbReference type="Proteomes" id="UP000030651"/>
    </source>
</evidence>
<gene>
    <name evidence="3" type="ORF">PFICI_13156</name>
</gene>
<keyword evidence="2" id="KW-0732">Signal</keyword>
<dbReference type="GeneID" id="19278169"/>
<dbReference type="CDD" id="cd01846">
    <property type="entry name" value="fatty_acyltransferase_like"/>
    <property type="match status" value="1"/>
</dbReference>
<dbReference type="InterPro" id="IPR001087">
    <property type="entry name" value="GDSL"/>
</dbReference>
<protein>
    <recommendedName>
        <fullName evidence="5">Lysophospholipase A</fullName>
    </recommendedName>
</protein>
<dbReference type="GO" id="GO:0016788">
    <property type="term" value="F:hydrolase activity, acting on ester bonds"/>
    <property type="evidence" value="ECO:0007669"/>
    <property type="project" value="InterPro"/>
</dbReference>
<dbReference type="RefSeq" id="XP_007839928.1">
    <property type="nucleotide sequence ID" value="XM_007841737.1"/>
</dbReference>
<dbReference type="OrthoDB" id="1600564at2759"/>
<dbReference type="PANTHER" id="PTHR45648:SF85">
    <property type="entry name" value="A, PUTATIVE (AFU_ORTHOLOGUE AFUA_2G10760)-RELATED"/>
    <property type="match status" value="1"/>
</dbReference>
<accession>W3WNE3</accession>
<dbReference type="AlphaFoldDB" id="W3WNE3"/>
<dbReference type="HOGENOM" id="CLU_015101_4_0_1"/>
<dbReference type="InParanoid" id="W3WNE3"/>
<evidence type="ECO:0000313" key="3">
    <source>
        <dbReference type="EMBL" id="ETS74672.1"/>
    </source>
</evidence>
<dbReference type="Pfam" id="PF00657">
    <property type="entry name" value="Lipase_GDSL"/>
    <property type="match status" value="1"/>
</dbReference>
<dbReference type="eggNOG" id="ENOG502S09J">
    <property type="taxonomic scope" value="Eukaryota"/>
</dbReference>
<evidence type="ECO:0008006" key="5">
    <source>
        <dbReference type="Google" id="ProtNLM"/>
    </source>
</evidence>
<dbReference type="STRING" id="1229662.W3WNE3"/>
<dbReference type="Proteomes" id="UP000030651">
    <property type="component" value="Unassembled WGS sequence"/>
</dbReference>
<evidence type="ECO:0000256" key="1">
    <source>
        <dbReference type="ARBA" id="ARBA00022801"/>
    </source>
</evidence>
<dbReference type="InterPro" id="IPR036514">
    <property type="entry name" value="SGNH_hydro_sf"/>
</dbReference>
<reference evidence="4" key="1">
    <citation type="journal article" date="2015" name="BMC Genomics">
        <title>Genomic and transcriptomic analysis of the endophytic fungus Pestalotiopsis fici reveals its lifestyle and high potential for synthesis of natural products.</title>
        <authorList>
            <person name="Wang X."/>
            <person name="Zhang X."/>
            <person name="Liu L."/>
            <person name="Xiang M."/>
            <person name="Wang W."/>
            <person name="Sun X."/>
            <person name="Che Y."/>
            <person name="Guo L."/>
            <person name="Liu G."/>
            <person name="Guo L."/>
            <person name="Wang C."/>
            <person name="Yin W.B."/>
            <person name="Stadler M."/>
            <person name="Zhang X."/>
            <person name="Liu X."/>
        </authorList>
    </citation>
    <scope>NUCLEOTIDE SEQUENCE [LARGE SCALE GENOMIC DNA]</scope>
    <source>
        <strain evidence="4">W106-1 / CGMCC3.15140</strain>
    </source>
</reference>
<evidence type="ECO:0000256" key="2">
    <source>
        <dbReference type="SAM" id="SignalP"/>
    </source>
</evidence>
<dbReference type="InterPro" id="IPR051058">
    <property type="entry name" value="GDSL_Est/Lipase"/>
</dbReference>
<name>W3WNE3_PESFW</name>
<dbReference type="Gene3D" id="3.40.50.1110">
    <property type="entry name" value="SGNH hydrolase"/>
    <property type="match status" value="1"/>
</dbReference>
<organism evidence="3 4">
    <name type="scientific">Pestalotiopsis fici (strain W106-1 / CGMCC3.15140)</name>
    <dbReference type="NCBI Taxonomy" id="1229662"/>
    <lineage>
        <taxon>Eukaryota</taxon>
        <taxon>Fungi</taxon>
        <taxon>Dikarya</taxon>
        <taxon>Ascomycota</taxon>
        <taxon>Pezizomycotina</taxon>
        <taxon>Sordariomycetes</taxon>
        <taxon>Xylariomycetidae</taxon>
        <taxon>Amphisphaeriales</taxon>
        <taxon>Sporocadaceae</taxon>
        <taxon>Pestalotiopsis</taxon>
    </lineage>
</organism>
<dbReference type="SUPFAM" id="SSF52266">
    <property type="entry name" value="SGNH hydrolase"/>
    <property type="match status" value="1"/>
</dbReference>
<dbReference type="OMA" id="GANWIEH"/>
<proteinExistence type="predicted"/>
<keyword evidence="1" id="KW-0378">Hydrolase</keyword>